<dbReference type="GO" id="GO:0003677">
    <property type="term" value="F:DNA binding"/>
    <property type="evidence" value="ECO:0007669"/>
    <property type="project" value="InterPro"/>
</dbReference>
<dbReference type="SUPFAM" id="SSF46785">
    <property type="entry name" value="Winged helix' DNA-binding domain"/>
    <property type="match status" value="1"/>
</dbReference>
<protein>
    <submittedName>
        <fullName evidence="2">Crp/Fnr family transcriptional regulator</fullName>
    </submittedName>
</protein>
<accession>A0A6N1X3H5</accession>
<reference evidence="2 3" key="1">
    <citation type="submission" date="2020-06" db="EMBL/GenBank/DDBJ databases">
        <title>Acidovorax antarctica sp. nov., isolated from Corinth ice sheet soil, Antarctic Fields Peninsula.</title>
        <authorList>
            <person name="Xu Q."/>
            <person name="Peng F."/>
        </authorList>
    </citation>
    <scope>NUCLEOTIDE SEQUENCE [LARGE SCALE GENOMIC DNA]</scope>
    <source>
        <strain evidence="2 3">16-35-5</strain>
    </source>
</reference>
<sequence>MLSLPSVDALSPAEHRSAGSLLRARHTRCADVLYLDRGRVALGILESTGKLQHQLGLVEGPAWLDAAFALRRRSCSLDMVAQGPVQLRRVALGSFDAGVQRLPPLLRGLVDDLAQAYCAQTDLALSRLLQDAEGRCAQWLLQHAQAGPEGRVQVLLKERKRQIAARLGIAPETFSRVLRQLRDQGLVAGKGNLLQLPHPAGLQMLLAD</sequence>
<keyword evidence="3" id="KW-1185">Reference proteome</keyword>
<dbReference type="PROSITE" id="PS51063">
    <property type="entry name" value="HTH_CRP_2"/>
    <property type="match status" value="1"/>
</dbReference>
<dbReference type="AlphaFoldDB" id="A0A6N1X3H5"/>
<organism evidence="2 3">
    <name type="scientific">Comamonas antarctica</name>
    <dbReference type="NCBI Taxonomy" id="2743470"/>
    <lineage>
        <taxon>Bacteria</taxon>
        <taxon>Pseudomonadati</taxon>
        <taxon>Pseudomonadota</taxon>
        <taxon>Betaproteobacteria</taxon>
        <taxon>Burkholderiales</taxon>
        <taxon>Comamonadaceae</taxon>
        <taxon>Comamonas</taxon>
    </lineage>
</organism>
<evidence type="ECO:0000259" key="1">
    <source>
        <dbReference type="PROSITE" id="PS51063"/>
    </source>
</evidence>
<feature type="domain" description="HTH crp-type" evidence="1">
    <location>
        <begin position="130"/>
        <end position="200"/>
    </location>
</feature>
<name>A0A6N1X3H5_9BURK</name>
<dbReference type="KEGG" id="aant:HUK68_04935"/>
<gene>
    <name evidence="2" type="ORF">HUK68_04935</name>
</gene>
<evidence type="ECO:0000313" key="3">
    <source>
        <dbReference type="Proteomes" id="UP000509579"/>
    </source>
</evidence>
<dbReference type="GO" id="GO:0006355">
    <property type="term" value="P:regulation of DNA-templated transcription"/>
    <property type="evidence" value="ECO:0007669"/>
    <property type="project" value="InterPro"/>
</dbReference>
<evidence type="ECO:0000313" key="2">
    <source>
        <dbReference type="EMBL" id="QKV52300.1"/>
    </source>
</evidence>
<proteinExistence type="predicted"/>
<dbReference type="RefSeq" id="WP_175503181.1">
    <property type="nucleotide sequence ID" value="NZ_CAURQT010000001.1"/>
</dbReference>
<dbReference type="EMBL" id="CP054840">
    <property type="protein sequence ID" value="QKV52300.1"/>
    <property type="molecule type" value="Genomic_DNA"/>
</dbReference>
<dbReference type="SMART" id="SM00419">
    <property type="entry name" value="HTH_CRP"/>
    <property type="match status" value="1"/>
</dbReference>
<dbReference type="Gene3D" id="1.10.10.10">
    <property type="entry name" value="Winged helix-like DNA-binding domain superfamily/Winged helix DNA-binding domain"/>
    <property type="match status" value="1"/>
</dbReference>
<dbReference type="InterPro" id="IPR012318">
    <property type="entry name" value="HTH_CRP"/>
</dbReference>
<dbReference type="InterPro" id="IPR036390">
    <property type="entry name" value="WH_DNA-bd_sf"/>
</dbReference>
<dbReference type="Proteomes" id="UP000509579">
    <property type="component" value="Chromosome"/>
</dbReference>
<dbReference type="Pfam" id="PF13545">
    <property type="entry name" value="HTH_Crp_2"/>
    <property type="match status" value="1"/>
</dbReference>
<dbReference type="InterPro" id="IPR036388">
    <property type="entry name" value="WH-like_DNA-bd_sf"/>
</dbReference>